<reference evidence="1 2" key="1">
    <citation type="submission" date="2017-07" db="EMBL/GenBank/DDBJ databases">
        <title>Isolation and whole genome analysis of endospore-forming bacteria from heroin.</title>
        <authorList>
            <person name="Kalinowski J."/>
            <person name="Ahrens B."/>
            <person name="Al-Dilaimi A."/>
            <person name="Winkler A."/>
            <person name="Wibberg D."/>
            <person name="Schleenbecker U."/>
            <person name="Ruckert C."/>
            <person name="Wolfel R."/>
            <person name="Grass G."/>
        </authorList>
    </citation>
    <scope>NUCLEOTIDE SEQUENCE [LARGE SCALE GENOMIC DNA]</scope>
    <source>
        <strain evidence="1 2">7539</strain>
    </source>
</reference>
<evidence type="ECO:0000313" key="2">
    <source>
        <dbReference type="Proteomes" id="UP000216207"/>
    </source>
</evidence>
<accession>A0A268NW08</accession>
<dbReference type="EMBL" id="NPCC01000038">
    <property type="protein sequence ID" value="PAE87225.1"/>
    <property type="molecule type" value="Genomic_DNA"/>
</dbReference>
<proteinExistence type="predicted"/>
<evidence type="ECO:0000313" key="1">
    <source>
        <dbReference type="EMBL" id="PAE87225.1"/>
    </source>
</evidence>
<protein>
    <recommendedName>
        <fullName evidence="3">IS21 family transposase</fullName>
    </recommendedName>
</protein>
<organism evidence="1 2">
    <name type="scientific">Shouchella clausii</name>
    <name type="common">Alkalihalobacillus clausii</name>
    <dbReference type="NCBI Taxonomy" id="79880"/>
    <lineage>
        <taxon>Bacteria</taxon>
        <taxon>Bacillati</taxon>
        <taxon>Bacillota</taxon>
        <taxon>Bacilli</taxon>
        <taxon>Bacillales</taxon>
        <taxon>Bacillaceae</taxon>
        <taxon>Shouchella</taxon>
    </lineage>
</organism>
<gene>
    <name evidence="1" type="ORF">CHH72_19690</name>
</gene>
<evidence type="ECO:0008006" key="3">
    <source>
        <dbReference type="Google" id="ProtNLM"/>
    </source>
</evidence>
<name>A0A268NW08_SHOCL</name>
<dbReference type="AlphaFoldDB" id="A0A268NW08"/>
<dbReference type="Proteomes" id="UP000216207">
    <property type="component" value="Unassembled WGS sequence"/>
</dbReference>
<sequence>MLAMPEVHCIKFIRNHKSYSINRIAKDLKVNWRTAKKYADEAQLPEESTKSKKRMMYGSKWGEMVLDWLQKMLSSRKS</sequence>
<dbReference type="RefSeq" id="WP_095327286.1">
    <property type="nucleotide sequence ID" value="NZ_NPCC01000038.1"/>
</dbReference>
<comment type="caution">
    <text evidence="1">The sequence shown here is derived from an EMBL/GenBank/DDBJ whole genome shotgun (WGS) entry which is preliminary data.</text>
</comment>